<dbReference type="OMA" id="NSKCHRN"/>
<sequence>MTTYERQDSNGLGWADEWDRNFDDDVDGTQGRRKSSKMEKLKAAASSSVEKTKTAATHSAQKMKSGTSTSLRWVKDKVHRKK</sequence>
<evidence type="ECO:0000313" key="4">
    <source>
        <dbReference type="Proteomes" id="UP000006727"/>
    </source>
</evidence>
<dbReference type="PANTHER" id="PTHR33386:SF5">
    <property type="entry name" value="OS02G0740600 PROTEIN"/>
    <property type="match status" value="1"/>
</dbReference>
<keyword evidence="4" id="KW-1185">Reference proteome</keyword>
<dbReference type="Gramene" id="Pp3c1_23600V3.1">
    <property type="protein sequence ID" value="PAC:32967249.CDS.1"/>
    <property type="gene ID" value="Pp3c1_23600"/>
</dbReference>
<evidence type="ECO:0000256" key="1">
    <source>
        <dbReference type="SAM" id="MobiDB-lite"/>
    </source>
</evidence>
<dbReference type="InParanoid" id="A9SA20"/>
<dbReference type="EnsemblPlants" id="Pp3c1_23600V3.2">
    <property type="protein sequence ID" value="PAC:32967250.CDS.1"/>
    <property type="gene ID" value="Pp3c1_23600"/>
</dbReference>
<evidence type="ECO:0000313" key="2">
    <source>
        <dbReference type="EMBL" id="PNR62651.1"/>
    </source>
</evidence>
<accession>A9SA20</accession>
<dbReference type="STRING" id="3218.A9SA20"/>
<gene>
    <name evidence="2" type="ORF">PHYPA_001075</name>
</gene>
<dbReference type="HOGENOM" id="CLU_184050_1_0_1"/>
<dbReference type="Gramene" id="Pp3c1_23600V3.3">
    <property type="protein sequence ID" value="PAC:32967251.CDS.1"/>
    <property type="gene ID" value="Pp3c1_23600"/>
</dbReference>
<dbReference type="EMBL" id="ABEU02000001">
    <property type="protein sequence ID" value="PNR62651.1"/>
    <property type="molecule type" value="Genomic_DNA"/>
</dbReference>
<organism evidence="2">
    <name type="scientific">Physcomitrium patens</name>
    <name type="common">Spreading-leaved earth moss</name>
    <name type="synonym">Physcomitrella patens</name>
    <dbReference type="NCBI Taxonomy" id="3218"/>
    <lineage>
        <taxon>Eukaryota</taxon>
        <taxon>Viridiplantae</taxon>
        <taxon>Streptophyta</taxon>
        <taxon>Embryophyta</taxon>
        <taxon>Bryophyta</taxon>
        <taxon>Bryophytina</taxon>
        <taxon>Bryopsida</taxon>
        <taxon>Funariidae</taxon>
        <taxon>Funariales</taxon>
        <taxon>Funariaceae</taxon>
        <taxon>Physcomitrium</taxon>
    </lineage>
</organism>
<dbReference type="AlphaFoldDB" id="A9SA20"/>
<dbReference type="PaxDb" id="3218-PP1S59_196V6.2"/>
<feature type="region of interest" description="Disordered" evidence="1">
    <location>
        <begin position="1"/>
        <end position="82"/>
    </location>
</feature>
<dbReference type="EnsemblPlants" id="Pp3c1_23600V3.1">
    <property type="protein sequence ID" value="PAC:32967249.CDS.1"/>
    <property type="gene ID" value="Pp3c1_23600"/>
</dbReference>
<reference evidence="2 4" key="1">
    <citation type="journal article" date="2008" name="Science">
        <title>The Physcomitrella genome reveals evolutionary insights into the conquest of land by plants.</title>
        <authorList>
            <person name="Rensing S."/>
            <person name="Lang D."/>
            <person name="Zimmer A."/>
            <person name="Terry A."/>
            <person name="Salamov A."/>
            <person name="Shapiro H."/>
            <person name="Nishiyama T."/>
            <person name="Perroud P.-F."/>
            <person name="Lindquist E."/>
            <person name="Kamisugi Y."/>
            <person name="Tanahashi T."/>
            <person name="Sakakibara K."/>
            <person name="Fujita T."/>
            <person name="Oishi K."/>
            <person name="Shin-I T."/>
            <person name="Kuroki Y."/>
            <person name="Toyoda A."/>
            <person name="Suzuki Y."/>
            <person name="Hashimoto A."/>
            <person name="Yamaguchi K."/>
            <person name="Sugano A."/>
            <person name="Kohara Y."/>
            <person name="Fujiyama A."/>
            <person name="Anterola A."/>
            <person name="Aoki S."/>
            <person name="Ashton N."/>
            <person name="Barbazuk W.B."/>
            <person name="Barker E."/>
            <person name="Bennetzen J."/>
            <person name="Bezanilla M."/>
            <person name="Blankenship R."/>
            <person name="Cho S.H."/>
            <person name="Dutcher S."/>
            <person name="Estelle M."/>
            <person name="Fawcett J.A."/>
            <person name="Gundlach H."/>
            <person name="Hanada K."/>
            <person name="Heyl A."/>
            <person name="Hicks K.A."/>
            <person name="Hugh J."/>
            <person name="Lohr M."/>
            <person name="Mayer K."/>
            <person name="Melkozernov A."/>
            <person name="Murata T."/>
            <person name="Nelson D."/>
            <person name="Pils B."/>
            <person name="Prigge M."/>
            <person name="Reiss B."/>
            <person name="Renner T."/>
            <person name="Rombauts S."/>
            <person name="Rushton P."/>
            <person name="Sanderfoot A."/>
            <person name="Schween G."/>
            <person name="Shiu S.-H."/>
            <person name="Stueber K."/>
            <person name="Theodoulou F.L."/>
            <person name="Tu H."/>
            <person name="Van de Peer Y."/>
            <person name="Verrier P.J."/>
            <person name="Waters E."/>
            <person name="Wood A."/>
            <person name="Yang L."/>
            <person name="Cove D."/>
            <person name="Cuming A."/>
            <person name="Hasebe M."/>
            <person name="Lucas S."/>
            <person name="Mishler D.B."/>
            <person name="Reski R."/>
            <person name="Grigoriev I."/>
            <person name="Quatrano R.S."/>
            <person name="Boore J.L."/>
        </authorList>
    </citation>
    <scope>NUCLEOTIDE SEQUENCE [LARGE SCALE GENOMIC DNA]</scope>
    <source>
        <strain evidence="3 4">cv. Gransden 2004</strain>
    </source>
</reference>
<name>A9SA20_PHYPA</name>
<protein>
    <submittedName>
        <fullName evidence="2 3">Uncharacterized protein</fullName>
    </submittedName>
</protein>
<dbReference type="Gramene" id="Pp3c1_23600V3.2">
    <property type="protein sequence ID" value="PAC:32967250.CDS.1"/>
    <property type="gene ID" value="Pp3c1_23600"/>
</dbReference>
<dbReference type="PANTHER" id="PTHR33386">
    <property type="entry name" value="OS02G0740600 PROTEIN"/>
    <property type="match status" value="1"/>
</dbReference>
<reference evidence="2 4" key="2">
    <citation type="journal article" date="2018" name="Plant J.">
        <title>The Physcomitrella patens chromosome-scale assembly reveals moss genome structure and evolution.</title>
        <authorList>
            <person name="Lang D."/>
            <person name="Ullrich K.K."/>
            <person name="Murat F."/>
            <person name="Fuchs J."/>
            <person name="Jenkins J."/>
            <person name="Haas F.B."/>
            <person name="Piednoel M."/>
            <person name="Gundlach H."/>
            <person name="Van Bel M."/>
            <person name="Meyberg R."/>
            <person name="Vives C."/>
            <person name="Morata J."/>
            <person name="Symeonidi A."/>
            <person name="Hiss M."/>
            <person name="Muchero W."/>
            <person name="Kamisugi Y."/>
            <person name="Saleh O."/>
            <person name="Blanc G."/>
            <person name="Decker E.L."/>
            <person name="van Gessel N."/>
            <person name="Grimwood J."/>
            <person name="Hayes R.D."/>
            <person name="Graham S.W."/>
            <person name="Gunter L.E."/>
            <person name="McDaniel S.F."/>
            <person name="Hoernstein S.N.W."/>
            <person name="Larsson A."/>
            <person name="Li F.W."/>
            <person name="Perroud P.F."/>
            <person name="Phillips J."/>
            <person name="Ranjan P."/>
            <person name="Rokshar D.S."/>
            <person name="Rothfels C.J."/>
            <person name="Schneider L."/>
            <person name="Shu S."/>
            <person name="Stevenson D.W."/>
            <person name="Thummler F."/>
            <person name="Tillich M."/>
            <person name="Villarreal Aguilar J.C."/>
            <person name="Widiez T."/>
            <person name="Wong G.K."/>
            <person name="Wymore A."/>
            <person name="Zhang Y."/>
            <person name="Zimmer A.D."/>
            <person name="Quatrano R.S."/>
            <person name="Mayer K.F.X."/>
            <person name="Goodstein D."/>
            <person name="Casacuberta J.M."/>
            <person name="Vandepoele K."/>
            <person name="Reski R."/>
            <person name="Cuming A.C."/>
            <person name="Tuskan G.A."/>
            <person name="Maumus F."/>
            <person name="Salse J."/>
            <person name="Schmutz J."/>
            <person name="Rensing S.A."/>
        </authorList>
    </citation>
    <scope>NUCLEOTIDE SEQUENCE [LARGE SCALE GENOMIC DNA]</scope>
    <source>
        <strain evidence="3 4">cv. Gransden 2004</strain>
    </source>
</reference>
<proteinExistence type="predicted"/>
<dbReference type="Proteomes" id="UP000006727">
    <property type="component" value="Chromosome 1"/>
</dbReference>
<feature type="compositionally biased region" description="Polar residues" evidence="1">
    <location>
        <begin position="45"/>
        <end position="71"/>
    </location>
</feature>
<dbReference type="EnsemblPlants" id="Pp3c1_23600V3.3">
    <property type="protein sequence ID" value="PAC:32967251.CDS.1"/>
    <property type="gene ID" value="Pp3c1_23600"/>
</dbReference>
<reference evidence="3" key="3">
    <citation type="submission" date="2020-12" db="UniProtKB">
        <authorList>
            <consortium name="EnsemblPlants"/>
        </authorList>
    </citation>
    <scope>IDENTIFICATION</scope>
</reference>
<evidence type="ECO:0000313" key="3">
    <source>
        <dbReference type="EnsemblPlants" id="PAC:32967249.CDS.1"/>
    </source>
</evidence>
<dbReference type="FunCoup" id="A9SA20">
    <property type="interactions" value="133"/>
</dbReference>